<accession>A0A0A9D3S3</accession>
<proteinExistence type="predicted"/>
<organism evidence="1">
    <name type="scientific">Arundo donax</name>
    <name type="common">Giant reed</name>
    <name type="synonym">Donax arundinaceus</name>
    <dbReference type="NCBI Taxonomy" id="35708"/>
    <lineage>
        <taxon>Eukaryota</taxon>
        <taxon>Viridiplantae</taxon>
        <taxon>Streptophyta</taxon>
        <taxon>Embryophyta</taxon>
        <taxon>Tracheophyta</taxon>
        <taxon>Spermatophyta</taxon>
        <taxon>Magnoliopsida</taxon>
        <taxon>Liliopsida</taxon>
        <taxon>Poales</taxon>
        <taxon>Poaceae</taxon>
        <taxon>PACMAD clade</taxon>
        <taxon>Arundinoideae</taxon>
        <taxon>Arundineae</taxon>
        <taxon>Arundo</taxon>
    </lineage>
</organism>
<dbReference type="EMBL" id="GBRH01216552">
    <property type="protein sequence ID" value="JAD81343.1"/>
    <property type="molecule type" value="Transcribed_RNA"/>
</dbReference>
<protein>
    <submittedName>
        <fullName evidence="1">Uncharacterized protein</fullName>
    </submittedName>
</protein>
<sequence length="31" mass="3584">MWFMSFSSSSGDHSPLLSFFLWQHDCFAMPG</sequence>
<evidence type="ECO:0000313" key="1">
    <source>
        <dbReference type="EMBL" id="JAD81343.1"/>
    </source>
</evidence>
<name>A0A0A9D3S3_ARUDO</name>
<dbReference type="AlphaFoldDB" id="A0A0A9D3S3"/>
<reference evidence="1" key="2">
    <citation type="journal article" date="2015" name="Data Brief">
        <title>Shoot transcriptome of the giant reed, Arundo donax.</title>
        <authorList>
            <person name="Barrero R.A."/>
            <person name="Guerrero F.D."/>
            <person name="Moolhuijzen P."/>
            <person name="Goolsby J.A."/>
            <person name="Tidwell J."/>
            <person name="Bellgard S.E."/>
            <person name="Bellgard M.I."/>
        </authorList>
    </citation>
    <scope>NUCLEOTIDE SEQUENCE</scope>
    <source>
        <tissue evidence="1">Shoot tissue taken approximately 20 cm above the soil surface</tissue>
    </source>
</reference>
<reference evidence="1" key="1">
    <citation type="submission" date="2014-09" db="EMBL/GenBank/DDBJ databases">
        <authorList>
            <person name="Magalhaes I.L.F."/>
            <person name="Oliveira U."/>
            <person name="Santos F.R."/>
            <person name="Vidigal T.H.D.A."/>
            <person name="Brescovit A.D."/>
            <person name="Santos A.J."/>
        </authorList>
    </citation>
    <scope>NUCLEOTIDE SEQUENCE</scope>
    <source>
        <tissue evidence="1">Shoot tissue taken approximately 20 cm above the soil surface</tissue>
    </source>
</reference>